<dbReference type="EMBL" id="BIFH01000040">
    <property type="protein sequence ID" value="GCE00527.1"/>
    <property type="molecule type" value="Genomic_DNA"/>
</dbReference>
<accession>A0A401Z120</accession>
<keyword evidence="2" id="KW-1185">Reference proteome</keyword>
<name>A0A401Z120_9ACTN</name>
<evidence type="ECO:0000313" key="1">
    <source>
        <dbReference type="EMBL" id="GCE00527.1"/>
    </source>
</evidence>
<protein>
    <submittedName>
        <fullName evidence="1">Uncharacterized protein</fullName>
    </submittedName>
</protein>
<proteinExistence type="predicted"/>
<reference evidence="1 2" key="1">
    <citation type="submission" date="2018-12" db="EMBL/GenBank/DDBJ databases">
        <title>Draft genome sequence of Embleya hyalina NBRC 13850T.</title>
        <authorList>
            <person name="Komaki H."/>
            <person name="Hosoyama A."/>
            <person name="Kimura A."/>
            <person name="Ichikawa N."/>
            <person name="Tamura T."/>
        </authorList>
    </citation>
    <scope>NUCLEOTIDE SEQUENCE [LARGE SCALE GENOMIC DNA]</scope>
    <source>
        <strain evidence="1 2">NBRC 13850</strain>
    </source>
</reference>
<comment type="caution">
    <text evidence="1">The sequence shown here is derived from an EMBL/GenBank/DDBJ whole genome shotgun (WGS) entry which is preliminary data.</text>
</comment>
<dbReference type="Proteomes" id="UP000286931">
    <property type="component" value="Unassembled WGS sequence"/>
</dbReference>
<dbReference type="OrthoDB" id="4159887at2"/>
<gene>
    <name evidence="1" type="ORF">EHYA_08253</name>
</gene>
<dbReference type="RefSeq" id="WP_126642248.1">
    <property type="nucleotide sequence ID" value="NZ_BIFH01000040.1"/>
</dbReference>
<evidence type="ECO:0000313" key="2">
    <source>
        <dbReference type="Proteomes" id="UP000286931"/>
    </source>
</evidence>
<organism evidence="1 2">
    <name type="scientific">Embleya hyalina</name>
    <dbReference type="NCBI Taxonomy" id="516124"/>
    <lineage>
        <taxon>Bacteria</taxon>
        <taxon>Bacillati</taxon>
        <taxon>Actinomycetota</taxon>
        <taxon>Actinomycetes</taxon>
        <taxon>Kitasatosporales</taxon>
        <taxon>Streptomycetaceae</taxon>
        <taxon>Embleya</taxon>
    </lineage>
</organism>
<sequence>MLGPSCVADASPGHTRRHLPVAEIFVTDNTAVISDPNDPRLRTQLNRFACEVRSTIRARGADPDKSSLLDGVFWSDESRNVTYERSREFDVDGLDAARLNHIADVLRKRYHQQSVLTFEYLRADSPRADAIEVEVPDVSVRRLHDGLAADPEARERLFGGSVTVRGGKLILVADRADAALVERFVDTLGGDWSRATIHYGDREFVG</sequence>
<dbReference type="AlphaFoldDB" id="A0A401Z120"/>